<comment type="caution">
    <text evidence="2">The sequence shown here is derived from an EMBL/GenBank/DDBJ whole genome shotgun (WGS) entry which is preliminary data.</text>
</comment>
<evidence type="ECO:0000259" key="1">
    <source>
        <dbReference type="Pfam" id="PF14332"/>
    </source>
</evidence>
<dbReference type="RefSeq" id="WP_063843378.1">
    <property type="nucleotide sequence ID" value="NZ_JBHSXZ010000099.1"/>
</dbReference>
<accession>A0A399E1U2</accession>
<dbReference type="SUPFAM" id="SSF160246">
    <property type="entry name" value="EspE N-terminal domain-like"/>
    <property type="match status" value="1"/>
</dbReference>
<dbReference type="InterPro" id="IPR037257">
    <property type="entry name" value="T2SS_E_N_sf"/>
</dbReference>
<dbReference type="InterPro" id="IPR011006">
    <property type="entry name" value="CheY-like_superfamily"/>
</dbReference>
<dbReference type="EMBL" id="QWKX01000051">
    <property type="protein sequence ID" value="RIH76072.1"/>
    <property type="molecule type" value="Genomic_DNA"/>
</dbReference>
<dbReference type="Proteomes" id="UP000266089">
    <property type="component" value="Unassembled WGS sequence"/>
</dbReference>
<evidence type="ECO:0000313" key="3">
    <source>
        <dbReference type="Proteomes" id="UP000266089"/>
    </source>
</evidence>
<evidence type="ECO:0000313" key="2">
    <source>
        <dbReference type="EMBL" id="RIH76072.1"/>
    </source>
</evidence>
<dbReference type="PANTHER" id="PTHR36304">
    <property type="entry name" value="DOMAIN GTPASE-ACTIVATING PROTEIN, PUTATIVE-RELATED-RELATED"/>
    <property type="match status" value="1"/>
</dbReference>
<protein>
    <recommendedName>
        <fullName evidence="1">PatA-like N-terminal domain-containing protein</fullName>
    </recommendedName>
</protein>
<dbReference type="Pfam" id="PF14332">
    <property type="entry name" value="DUF4388"/>
    <property type="match status" value="1"/>
</dbReference>
<dbReference type="InterPro" id="IPR025497">
    <property type="entry name" value="PatA-like_N"/>
</dbReference>
<feature type="domain" description="PatA-like N-terminal" evidence="1">
    <location>
        <begin position="5"/>
        <end position="159"/>
    </location>
</feature>
<sequence>MIRARLGEIELGDLLRTLEGGRKNAVINITCPKLKGRIHIREGKIAYIQTQPGPHLGEYLVRFDYLTLEQVQALVKHQQQENPGTPLGLLALQQSLITDDELNEVLHAQILEGLATLLAQQEGELVAEPPPLEASQVLLPGLSDASTMLMEALRRLDEWMRGRVEPETVLQLAGDPTRHALSPDAWTVLEVIDGVKRARSVALACDLPEEQVYHLLYELKSRGILTEAEVRPQDPLLVVLADSDLIRRLLLVTLERHRYRVMLPPDLEAVKRVLEHNRVQGVLLEGTDLAAKVRQLRALPNGRFLPIWLIAEQPPRGFWVKNARVAHIPKPFGEEELLAALAVIRRPV</sequence>
<proteinExistence type="predicted"/>
<dbReference type="PANTHER" id="PTHR36304:SF4">
    <property type="entry name" value="DUF4388 DOMAIN-CONTAINING PROTEIN"/>
    <property type="match status" value="1"/>
</dbReference>
<dbReference type="SUPFAM" id="SSF52172">
    <property type="entry name" value="CheY-like"/>
    <property type="match status" value="1"/>
</dbReference>
<gene>
    <name evidence="2" type="ORF">Mcate_01936</name>
</gene>
<name>A0A399E1U2_9DEIN</name>
<reference evidence="2 3" key="1">
    <citation type="submission" date="2018-08" db="EMBL/GenBank/DDBJ databases">
        <title>Meiothermus cateniformans JCM 15151 genome sequencing project.</title>
        <authorList>
            <person name="Da Costa M.S."/>
            <person name="Albuquerque L."/>
            <person name="Raposo P."/>
            <person name="Froufe H.J.C."/>
            <person name="Barroso C.S."/>
            <person name="Egas C."/>
        </authorList>
    </citation>
    <scope>NUCLEOTIDE SEQUENCE [LARGE SCALE GENOMIC DNA]</scope>
    <source>
        <strain evidence="2 3">JCM 15151</strain>
    </source>
</reference>
<organism evidence="2 3">
    <name type="scientific">Meiothermus taiwanensis</name>
    <dbReference type="NCBI Taxonomy" id="172827"/>
    <lineage>
        <taxon>Bacteria</taxon>
        <taxon>Thermotogati</taxon>
        <taxon>Deinococcota</taxon>
        <taxon>Deinococci</taxon>
        <taxon>Thermales</taxon>
        <taxon>Thermaceae</taxon>
        <taxon>Meiothermus</taxon>
    </lineage>
</organism>
<dbReference type="AlphaFoldDB" id="A0A399E1U2"/>
<dbReference type="OrthoDB" id="30040at2"/>